<dbReference type="SUPFAM" id="SSF56112">
    <property type="entry name" value="Protein kinase-like (PK-like)"/>
    <property type="match status" value="1"/>
</dbReference>
<accession>A0ABW3G2I1</accession>
<keyword evidence="2" id="KW-1185">Reference proteome</keyword>
<organism evidence="1 2">
    <name type="scientific">Saccharopolyspora rosea</name>
    <dbReference type="NCBI Taxonomy" id="524884"/>
    <lineage>
        <taxon>Bacteria</taxon>
        <taxon>Bacillati</taxon>
        <taxon>Actinomycetota</taxon>
        <taxon>Actinomycetes</taxon>
        <taxon>Pseudonocardiales</taxon>
        <taxon>Pseudonocardiaceae</taxon>
        <taxon>Saccharopolyspora</taxon>
    </lineage>
</organism>
<evidence type="ECO:0008006" key="3">
    <source>
        <dbReference type="Google" id="ProtNLM"/>
    </source>
</evidence>
<gene>
    <name evidence="1" type="ORF">ACFQ16_28555</name>
</gene>
<dbReference type="Proteomes" id="UP001597018">
    <property type="component" value="Unassembled WGS sequence"/>
</dbReference>
<proteinExistence type="predicted"/>
<dbReference type="InterPro" id="IPR011009">
    <property type="entry name" value="Kinase-like_dom_sf"/>
</dbReference>
<sequence length="297" mass="32517">MTRWKWGDLPTAVRVAIESHCGHVVSASSPSAGRNSDLSVTLHLGDGGACFVKGVLADSEQARLHRHERLVGPYLPAEAPRLIWYVDVDGWVINGYDYAEGHHADLSPGSPDLPRVRDAVTALGEELTPCPVNVPTLADQWGRLAAWRRIRRDGGVQGADSWIRENLDRFVAWEQDGLEALGRGDTLAHTDLHELNILVGSRVQVIDWAWSRRAPAWVDPAVLVVRLLAEGHSPDEAEAWAQGIPALRGASNGTVTAFAVTLLGVWEYVVRHSSGSHRRPLVDAARTWVHHRLAGLS</sequence>
<dbReference type="EMBL" id="JBHTIW010000040">
    <property type="protein sequence ID" value="MFD0923715.1"/>
    <property type="molecule type" value="Genomic_DNA"/>
</dbReference>
<dbReference type="RefSeq" id="WP_263247638.1">
    <property type="nucleotide sequence ID" value="NZ_BAABLT010000023.1"/>
</dbReference>
<evidence type="ECO:0000313" key="1">
    <source>
        <dbReference type="EMBL" id="MFD0923715.1"/>
    </source>
</evidence>
<reference evidence="2" key="1">
    <citation type="journal article" date="2019" name="Int. J. Syst. Evol. Microbiol.">
        <title>The Global Catalogue of Microorganisms (GCM) 10K type strain sequencing project: providing services to taxonomists for standard genome sequencing and annotation.</title>
        <authorList>
            <consortium name="The Broad Institute Genomics Platform"/>
            <consortium name="The Broad Institute Genome Sequencing Center for Infectious Disease"/>
            <person name="Wu L."/>
            <person name="Ma J."/>
        </authorList>
    </citation>
    <scope>NUCLEOTIDE SEQUENCE [LARGE SCALE GENOMIC DNA]</scope>
    <source>
        <strain evidence="2">CCUG 56401</strain>
    </source>
</reference>
<protein>
    <recommendedName>
        <fullName evidence="3">Aminoglycoside phosphotransferase domain-containing protein</fullName>
    </recommendedName>
</protein>
<evidence type="ECO:0000313" key="2">
    <source>
        <dbReference type="Proteomes" id="UP001597018"/>
    </source>
</evidence>
<name>A0ABW3G2I1_9PSEU</name>
<comment type="caution">
    <text evidence="1">The sequence shown here is derived from an EMBL/GenBank/DDBJ whole genome shotgun (WGS) entry which is preliminary data.</text>
</comment>